<keyword evidence="2" id="KW-0238">DNA-binding</keyword>
<dbReference type="InterPro" id="IPR018060">
    <property type="entry name" value="HTH_AraC"/>
</dbReference>
<dbReference type="InterPro" id="IPR018062">
    <property type="entry name" value="HTH_AraC-typ_CS"/>
</dbReference>
<dbReference type="SUPFAM" id="SSF46689">
    <property type="entry name" value="Homeodomain-like"/>
    <property type="match status" value="2"/>
</dbReference>
<keyword evidence="3" id="KW-0804">Transcription</keyword>
<dbReference type="OrthoDB" id="9772607at2"/>
<name>A0A517DQ61_9FIRM</name>
<keyword evidence="6" id="KW-1185">Reference proteome</keyword>
<dbReference type="Pfam" id="PF12833">
    <property type="entry name" value="HTH_18"/>
    <property type="match status" value="1"/>
</dbReference>
<proteinExistence type="predicted"/>
<dbReference type="InterPro" id="IPR053142">
    <property type="entry name" value="PchR_regulatory_protein"/>
</dbReference>
<feature type="domain" description="HTH araC/xylS-type" evidence="4">
    <location>
        <begin position="143"/>
        <end position="241"/>
    </location>
</feature>
<dbReference type="AlphaFoldDB" id="A0A517DQ61"/>
<dbReference type="EMBL" id="CP036259">
    <property type="protein sequence ID" value="QDR79503.1"/>
    <property type="molecule type" value="Genomic_DNA"/>
</dbReference>
<evidence type="ECO:0000259" key="4">
    <source>
        <dbReference type="PROSITE" id="PS01124"/>
    </source>
</evidence>
<dbReference type="Gene3D" id="1.10.10.60">
    <property type="entry name" value="Homeodomain-like"/>
    <property type="match status" value="2"/>
</dbReference>
<dbReference type="PANTHER" id="PTHR47893">
    <property type="entry name" value="REGULATORY PROTEIN PCHR"/>
    <property type="match status" value="1"/>
</dbReference>
<evidence type="ECO:0000313" key="5">
    <source>
        <dbReference type="EMBL" id="QDR79503.1"/>
    </source>
</evidence>
<dbReference type="GO" id="GO:0043565">
    <property type="term" value="F:sequence-specific DNA binding"/>
    <property type="evidence" value="ECO:0007669"/>
    <property type="project" value="InterPro"/>
</dbReference>
<evidence type="ECO:0000256" key="2">
    <source>
        <dbReference type="ARBA" id="ARBA00023125"/>
    </source>
</evidence>
<dbReference type="GO" id="GO:0003700">
    <property type="term" value="F:DNA-binding transcription factor activity"/>
    <property type="evidence" value="ECO:0007669"/>
    <property type="project" value="InterPro"/>
</dbReference>
<keyword evidence="1" id="KW-0805">Transcription regulation</keyword>
<sequence length="244" mass="28317">MTIAETGKKARQLRPGIHLLVNRGQPFKIIYGAGKWQCYTGMWLFSDYIATQLDGRLPGRSFTLADALAWQSPQYDTPELLLVLEKLKANVRHASAPLPYYEHKACEVLMLILRNIHYEDCWQKHRKTRRKNYLTYYDRTYIIKVKEELDRNILAPPSVDELAVMVQMSISKLQHGFKLWYGISIAGYIREERMKYALRLLWDDGLSIKNIAAMAGYENASKFTAAFKRVHGYSPSYIRKSFGL</sequence>
<dbReference type="PROSITE" id="PS00041">
    <property type="entry name" value="HTH_ARAC_FAMILY_1"/>
    <property type="match status" value="1"/>
</dbReference>
<dbReference type="RefSeq" id="WP_144349143.1">
    <property type="nucleotide sequence ID" value="NZ_CP036259.1"/>
</dbReference>
<gene>
    <name evidence="5" type="primary">rhaR_3</name>
    <name evidence="5" type="ORF">SPTER_07780</name>
</gene>
<dbReference type="InterPro" id="IPR009057">
    <property type="entry name" value="Homeodomain-like_sf"/>
</dbReference>
<accession>A0A517DQ61</accession>
<protein>
    <submittedName>
        <fullName evidence="5">HTH-type transcriptional activator RhaR</fullName>
    </submittedName>
</protein>
<dbReference type="PROSITE" id="PS01124">
    <property type="entry name" value="HTH_ARAC_FAMILY_2"/>
    <property type="match status" value="1"/>
</dbReference>
<organism evidence="5 6">
    <name type="scientific">Sporomusa termitida</name>
    <dbReference type="NCBI Taxonomy" id="2377"/>
    <lineage>
        <taxon>Bacteria</taxon>
        <taxon>Bacillati</taxon>
        <taxon>Bacillota</taxon>
        <taxon>Negativicutes</taxon>
        <taxon>Selenomonadales</taxon>
        <taxon>Sporomusaceae</taxon>
        <taxon>Sporomusa</taxon>
    </lineage>
</organism>
<reference evidence="5 6" key="1">
    <citation type="submission" date="2019-02" db="EMBL/GenBank/DDBJ databases">
        <title>Closed genome of Sporomusa termitida DSM 4440.</title>
        <authorList>
            <person name="Poehlein A."/>
            <person name="Daniel R."/>
        </authorList>
    </citation>
    <scope>NUCLEOTIDE SEQUENCE [LARGE SCALE GENOMIC DNA]</scope>
    <source>
        <strain evidence="5 6">DSM 4440</strain>
    </source>
</reference>
<evidence type="ECO:0000313" key="6">
    <source>
        <dbReference type="Proteomes" id="UP000320776"/>
    </source>
</evidence>
<dbReference type="Proteomes" id="UP000320776">
    <property type="component" value="Chromosome"/>
</dbReference>
<dbReference type="PANTHER" id="PTHR47893:SF1">
    <property type="entry name" value="REGULATORY PROTEIN PCHR"/>
    <property type="match status" value="1"/>
</dbReference>
<evidence type="ECO:0000256" key="3">
    <source>
        <dbReference type="ARBA" id="ARBA00023163"/>
    </source>
</evidence>
<dbReference type="KEGG" id="sted:SPTER_07780"/>
<evidence type="ECO:0000256" key="1">
    <source>
        <dbReference type="ARBA" id="ARBA00023015"/>
    </source>
</evidence>
<dbReference type="SMART" id="SM00342">
    <property type="entry name" value="HTH_ARAC"/>
    <property type="match status" value="1"/>
</dbReference>